<dbReference type="AlphaFoldDB" id="F5YK17"/>
<dbReference type="SUPFAM" id="SSF88697">
    <property type="entry name" value="PUA domain-like"/>
    <property type="match status" value="1"/>
</dbReference>
<keyword evidence="4" id="KW-0808">Transferase</keyword>
<evidence type="ECO:0000256" key="2">
    <source>
        <dbReference type="ARBA" id="ARBA00022490"/>
    </source>
</evidence>
<evidence type="ECO:0000256" key="5">
    <source>
        <dbReference type="ARBA" id="ARBA00022691"/>
    </source>
</evidence>
<dbReference type="STRING" id="545694.TREPR_0670"/>
<dbReference type="InterPro" id="IPR015947">
    <property type="entry name" value="PUA-like_sf"/>
</dbReference>
<dbReference type="Proteomes" id="UP000009223">
    <property type="component" value="Chromosome"/>
</dbReference>
<dbReference type="RefSeq" id="WP_015709359.1">
    <property type="nucleotide sequence ID" value="NC_015578.1"/>
</dbReference>
<feature type="domain" description="S-adenosylmethionine-dependent methyltransferase" evidence="7">
    <location>
        <begin position="231"/>
        <end position="403"/>
    </location>
</feature>
<dbReference type="PROSITE" id="PS50890">
    <property type="entry name" value="PUA"/>
    <property type="match status" value="1"/>
</dbReference>
<organism evidence="9 10">
    <name type="scientific">Treponema primitia (strain ATCC BAA-887 / DSM 12427 / ZAS-2)</name>
    <dbReference type="NCBI Taxonomy" id="545694"/>
    <lineage>
        <taxon>Bacteria</taxon>
        <taxon>Pseudomonadati</taxon>
        <taxon>Spirochaetota</taxon>
        <taxon>Spirochaetia</taxon>
        <taxon>Spirochaetales</taxon>
        <taxon>Treponemataceae</taxon>
        <taxon>Treponema</taxon>
    </lineage>
</organism>
<keyword evidence="2" id="KW-0963">Cytoplasm</keyword>
<comment type="similarity">
    <text evidence="6">Belongs to the methyltransferase superfamily. RlmI family.</text>
</comment>
<evidence type="ECO:0000256" key="4">
    <source>
        <dbReference type="ARBA" id="ARBA00022679"/>
    </source>
</evidence>
<dbReference type="KEGG" id="tpi:TREPR_0670"/>
<dbReference type="InterPro" id="IPR041532">
    <property type="entry name" value="RlmI-like_PUA"/>
</dbReference>
<evidence type="ECO:0000256" key="1">
    <source>
        <dbReference type="ARBA" id="ARBA00004496"/>
    </source>
</evidence>
<dbReference type="GO" id="GO:0003723">
    <property type="term" value="F:RNA binding"/>
    <property type="evidence" value="ECO:0007669"/>
    <property type="project" value="InterPro"/>
</dbReference>
<dbReference type="GO" id="GO:0008168">
    <property type="term" value="F:methyltransferase activity"/>
    <property type="evidence" value="ECO:0007669"/>
    <property type="project" value="UniProtKB-KW"/>
</dbReference>
<dbReference type="CDD" id="cd11572">
    <property type="entry name" value="RlmI_M_like"/>
    <property type="match status" value="1"/>
</dbReference>
<dbReference type="Gene3D" id="3.30.750.80">
    <property type="entry name" value="RNA methyltransferase domain (HRMD) like"/>
    <property type="match status" value="1"/>
</dbReference>
<reference evidence="9 10" key="2">
    <citation type="journal article" date="2011" name="ISME J.">
        <title>RNA-seq reveals cooperative metabolic interactions between two termite-gut spirochete species in co-culture.</title>
        <authorList>
            <person name="Rosenthal A.Z."/>
            <person name="Matson E.G."/>
            <person name="Eldar A."/>
            <person name="Leadbetter J.R."/>
        </authorList>
    </citation>
    <scope>NUCLEOTIDE SEQUENCE [LARGE SCALE GENOMIC DNA]</scope>
    <source>
        <strain evidence="10">ATCC BAA-887 / DSM 12427 / ZAS-2</strain>
    </source>
</reference>
<dbReference type="InterPro" id="IPR036974">
    <property type="entry name" value="PUA_sf"/>
</dbReference>
<feature type="domain" description="RlmI-like PUA" evidence="8">
    <location>
        <begin position="4"/>
        <end position="74"/>
    </location>
</feature>
<evidence type="ECO:0000313" key="9">
    <source>
        <dbReference type="EMBL" id="AEF85020.1"/>
    </source>
</evidence>
<dbReference type="InterPro" id="IPR019614">
    <property type="entry name" value="SAM-dep_methyl-trfase"/>
</dbReference>
<keyword evidence="10" id="KW-1185">Reference proteome</keyword>
<evidence type="ECO:0000259" key="7">
    <source>
        <dbReference type="Pfam" id="PF10672"/>
    </source>
</evidence>
<gene>
    <name evidence="9" type="ordered locus">TREPR_0670</name>
</gene>
<dbReference type="CDD" id="cd02440">
    <property type="entry name" value="AdoMet_MTases"/>
    <property type="match status" value="1"/>
</dbReference>
<dbReference type="Pfam" id="PF17785">
    <property type="entry name" value="PUA_3"/>
    <property type="match status" value="1"/>
</dbReference>
<evidence type="ECO:0000256" key="6">
    <source>
        <dbReference type="ARBA" id="ARBA00038091"/>
    </source>
</evidence>
<comment type="subcellular location">
    <subcellularLocation>
        <location evidence="1">Cytoplasm</location>
    </subcellularLocation>
</comment>
<dbReference type="CDD" id="cd21153">
    <property type="entry name" value="PUA_RlmI"/>
    <property type="match status" value="1"/>
</dbReference>
<dbReference type="SUPFAM" id="SSF53335">
    <property type="entry name" value="S-adenosyl-L-methionine-dependent methyltransferases"/>
    <property type="match status" value="1"/>
</dbReference>
<dbReference type="OrthoDB" id="9805492at2"/>
<name>F5YK17_TREPZ</name>
<dbReference type="Gene3D" id="2.30.130.10">
    <property type="entry name" value="PUA domain"/>
    <property type="match status" value="1"/>
</dbReference>
<evidence type="ECO:0000259" key="8">
    <source>
        <dbReference type="Pfam" id="PF17785"/>
    </source>
</evidence>
<evidence type="ECO:0000313" key="10">
    <source>
        <dbReference type="Proteomes" id="UP000009223"/>
    </source>
</evidence>
<evidence type="ECO:0000256" key="3">
    <source>
        <dbReference type="ARBA" id="ARBA00022603"/>
    </source>
</evidence>
<dbReference type="Gene3D" id="3.40.50.150">
    <property type="entry name" value="Vaccinia Virus protein VP39"/>
    <property type="match status" value="1"/>
</dbReference>
<accession>F5YK17</accession>
<dbReference type="GO" id="GO:0032259">
    <property type="term" value="P:methylation"/>
    <property type="evidence" value="ECO:0007669"/>
    <property type="project" value="UniProtKB-KW"/>
</dbReference>
<dbReference type="InterPro" id="IPR029063">
    <property type="entry name" value="SAM-dependent_MTases_sf"/>
</dbReference>
<reference evidence="10" key="1">
    <citation type="submission" date="2009-12" db="EMBL/GenBank/DDBJ databases">
        <title>Complete sequence of Treponema primitia strain ZAS-2.</title>
        <authorList>
            <person name="Tetu S.G."/>
            <person name="Matson E."/>
            <person name="Ren Q."/>
            <person name="Seshadri R."/>
            <person name="Elbourne L."/>
            <person name="Hassan K.A."/>
            <person name="Durkin A."/>
            <person name="Radune D."/>
            <person name="Mohamoud Y."/>
            <person name="Shay R."/>
            <person name="Jin S."/>
            <person name="Zhang X."/>
            <person name="Lucey K."/>
            <person name="Ballor N.R."/>
            <person name="Ottesen E."/>
            <person name="Rosenthal R."/>
            <person name="Allen A."/>
            <person name="Leadbetter J.R."/>
            <person name="Paulsen I.T."/>
        </authorList>
    </citation>
    <scope>NUCLEOTIDE SEQUENCE [LARGE SCALE GENOMIC DNA]</scope>
    <source>
        <strain evidence="10">ATCC BAA-887 / DSM 12427 / ZAS-2</strain>
    </source>
</reference>
<dbReference type="Pfam" id="PF10672">
    <property type="entry name" value="Methyltrans_SAM"/>
    <property type="match status" value="1"/>
</dbReference>
<proteinExistence type="inferred from homology"/>
<dbReference type="PANTHER" id="PTHR42873">
    <property type="entry name" value="RIBOSOMAL RNA LARGE SUBUNIT METHYLTRANSFERASE"/>
    <property type="match status" value="1"/>
</dbReference>
<dbReference type="eggNOG" id="COG1092">
    <property type="taxonomic scope" value="Bacteria"/>
</dbReference>
<sequence length="453" mass="49499">MKRIILKPGEEGRIRAGHPWVYDNEVGKTLSGPGDAPPAVLVPGEIADVESSRKEYLGRALVNPNSKIIARIYSPSKEGMDKGFFKRRIREAINRRFTAGLDLCRESARLVFAEADFLPGLIIDRFTGWPLEEAESRIPERPLSFEALESALGSPRSWLAVQFLVYGMDSRREDILSALDETLGAALGPNWDITLGKPEGIIEKSAEKMRELEGFPLREDLVWGSYPAGGIVIFEKGLPFVVHPGEGQKTGHFLDQRDNRLRAASFAAVGGNAAEGSAGARVLDACAYTGGFGIHAARAGAASVTCVDVSAAALETLRENAALNGVGDRITTLEADVFEYLRACDRQNEKFDLIILDPPAFAKSRSALEGALRGYKEINLSAIKLLNPGGVLVSCSCSHALDESRFKRMITEAAADAERRLIQLDFRYQGPDHPVLVGYDESLYLKCGFYRVI</sequence>
<protein>
    <submittedName>
        <fullName evidence="9">PUA domain protein</fullName>
    </submittedName>
</protein>
<dbReference type="EMBL" id="CP001843">
    <property type="protein sequence ID" value="AEF85020.1"/>
    <property type="molecule type" value="Genomic_DNA"/>
</dbReference>
<dbReference type="PANTHER" id="PTHR42873:SF1">
    <property type="entry name" value="S-ADENOSYLMETHIONINE-DEPENDENT METHYLTRANSFERASE DOMAIN-CONTAINING PROTEIN"/>
    <property type="match status" value="1"/>
</dbReference>
<dbReference type="GO" id="GO:0005737">
    <property type="term" value="C:cytoplasm"/>
    <property type="evidence" value="ECO:0007669"/>
    <property type="project" value="UniProtKB-SubCell"/>
</dbReference>
<keyword evidence="5" id="KW-0949">S-adenosyl-L-methionine</keyword>
<dbReference type="HOGENOM" id="CLU_014042_0_0_12"/>
<keyword evidence="3" id="KW-0489">Methyltransferase</keyword>